<reference evidence="3" key="3">
    <citation type="submission" date="2025-09" db="UniProtKB">
        <authorList>
            <consortium name="Ensembl"/>
        </authorList>
    </citation>
    <scope>IDENTIFICATION</scope>
</reference>
<feature type="region of interest" description="Disordered" evidence="1">
    <location>
        <begin position="1772"/>
        <end position="1810"/>
    </location>
</feature>
<reference evidence="3" key="2">
    <citation type="submission" date="2025-08" db="UniProtKB">
        <authorList>
            <consortium name="Ensembl"/>
        </authorList>
    </citation>
    <scope>IDENTIFICATION</scope>
</reference>
<dbReference type="Proteomes" id="UP000694580">
    <property type="component" value="Chromosome 14"/>
</dbReference>
<dbReference type="SMART" id="SM00333">
    <property type="entry name" value="TUDOR"/>
    <property type="match status" value="7"/>
</dbReference>
<feature type="domain" description="Tudor" evidence="2">
    <location>
        <begin position="1276"/>
        <end position="1335"/>
    </location>
</feature>
<dbReference type="InterPro" id="IPR035437">
    <property type="entry name" value="SNase_OB-fold_sf"/>
</dbReference>
<accession>A0AAY4EZ77</accession>
<protein>
    <recommendedName>
        <fullName evidence="2">Tudor domain-containing protein</fullName>
    </recommendedName>
</protein>
<feature type="region of interest" description="Disordered" evidence="1">
    <location>
        <begin position="1980"/>
        <end position="2012"/>
    </location>
</feature>
<dbReference type="GeneTree" id="ENSGT00940000159049"/>
<organism evidence="3 4">
    <name type="scientific">Denticeps clupeoides</name>
    <name type="common">denticle herring</name>
    <dbReference type="NCBI Taxonomy" id="299321"/>
    <lineage>
        <taxon>Eukaryota</taxon>
        <taxon>Metazoa</taxon>
        <taxon>Chordata</taxon>
        <taxon>Craniata</taxon>
        <taxon>Vertebrata</taxon>
        <taxon>Euteleostomi</taxon>
        <taxon>Actinopterygii</taxon>
        <taxon>Neopterygii</taxon>
        <taxon>Teleostei</taxon>
        <taxon>Clupei</taxon>
        <taxon>Clupeiformes</taxon>
        <taxon>Denticipitoidei</taxon>
        <taxon>Denticipitidae</taxon>
        <taxon>Denticeps</taxon>
    </lineage>
</organism>
<dbReference type="Gene3D" id="2.40.50.90">
    <property type="match status" value="7"/>
</dbReference>
<dbReference type="InterPro" id="IPR002999">
    <property type="entry name" value="Tudor"/>
</dbReference>
<evidence type="ECO:0000313" key="4">
    <source>
        <dbReference type="Proteomes" id="UP000694580"/>
    </source>
</evidence>
<feature type="domain" description="Tudor" evidence="2">
    <location>
        <begin position="960"/>
        <end position="1016"/>
    </location>
</feature>
<feature type="compositionally biased region" description="Low complexity" evidence="1">
    <location>
        <begin position="1798"/>
        <end position="1808"/>
    </location>
</feature>
<dbReference type="Ensembl" id="ENSDCDT00010073826.1">
    <property type="protein sequence ID" value="ENSDCDP00010063022.1"/>
    <property type="gene ID" value="ENSDCDG00010034437.1"/>
</dbReference>
<gene>
    <name evidence="3" type="primary">TDRD6</name>
</gene>
<dbReference type="FunFam" id="2.30.30.140:FF:000018">
    <property type="entry name" value="Serine/threonine-protein kinase 31"/>
    <property type="match status" value="1"/>
</dbReference>
<dbReference type="PANTHER" id="PTHR22948">
    <property type="entry name" value="TUDOR DOMAIN CONTAINING PROTEIN"/>
    <property type="match status" value="1"/>
</dbReference>
<reference evidence="3 4" key="1">
    <citation type="submission" date="2020-06" db="EMBL/GenBank/DDBJ databases">
        <authorList>
            <consortium name="Wellcome Sanger Institute Data Sharing"/>
        </authorList>
    </citation>
    <scope>NUCLEOTIDE SEQUENCE [LARGE SCALE GENOMIC DNA]</scope>
</reference>
<feature type="domain" description="Tudor" evidence="2">
    <location>
        <begin position="743"/>
        <end position="802"/>
    </location>
</feature>
<dbReference type="InterPro" id="IPR050621">
    <property type="entry name" value="Tudor_domain_containing"/>
</dbReference>
<keyword evidence="4" id="KW-1185">Reference proteome</keyword>
<evidence type="ECO:0000256" key="1">
    <source>
        <dbReference type="SAM" id="MobiDB-lite"/>
    </source>
</evidence>
<feature type="domain" description="Tudor" evidence="2">
    <location>
        <begin position="289"/>
        <end position="348"/>
    </location>
</feature>
<name>A0AAY4EZ77_9TELE</name>
<dbReference type="PROSITE" id="PS50304">
    <property type="entry name" value="TUDOR"/>
    <property type="match status" value="6"/>
</dbReference>
<proteinExistence type="predicted"/>
<dbReference type="Pfam" id="PF00567">
    <property type="entry name" value="TUDOR"/>
    <property type="match status" value="7"/>
</dbReference>
<dbReference type="Gene3D" id="2.30.30.140">
    <property type="match status" value="6"/>
</dbReference>
<feature type="domain" description="Tudor" evidence="2">
    <location>
        <begin position="1483"/>
        <end position="1541"/>
    </location>
</feature>
<evidence type="ECO:0000313" key="3">
    <source>
        <dbReference type="Ensembl" id="ENSDCDP00010063022.1"/>
    </source>
</evidence>
<dbReference type="SUPFAM" id="SSF63748">
    <property type="entry name" value="Tudor/PWWP/MBT"/>
    <property type="match status" value="7"/>
</dbReference>
<feature type="compositionally biased region" description="Basic and acidic residues" evidence="1">
    <location>
        <begin position="1777"/>
        <end position="1787"/>
    </location>
</feature>
<evidence type="ECO:0000259" key="2">
    <source>
        <dbReference type="PROSITE" id="PS50304"/>
    </source>
</evidence>
<feature type="region of interest" description="Disordered" evidence="1">
    <location>
        <begin position="2146"/>
        <end position="2169"/>
    </location>
</feature>
<feature type="domain" description="Tudor" evidence="2">
    <location>
        <begin position="511"/>
        <end position="568"/>
    </location>
</feature>
<feature type="region of interest" description="Disordered" evidence="1">
    <location>
        <begin position="1124"/>
        <end position="1143"/>
    </location>
</feature>
<dbReference type="PANTHER" id="PTHR22948:SF15">
    <property type="entry name" value="TUDOR DOMAIN-CONTAINING PROTEIN 6"/>
    <property type="match status" value="1"/>
</dbReference>
<sequence length="2169" mass="243279">MMCSIPVLPSPGSNVPVLIARVNTNPSCVLVEFWANFKHEKKLAYQELHKEIQSYHEKFCDSDGNPGDLCLVQVYETWYRARIVSRSGSRYRVFLIDEARTLSATTSILAWGQSDFFHLPPEVEFCVLANVLPLSPENRWSPMALEFLKTFCGKTVTAYVQDVIISHQTFLLDVPCLSQQMYEMGFAKKMPADCFKVFVAQSLQAGHDLVPPKFPFTQNEPVGIMKVTVEEQKYMYPELQAETVETVVITEVTNPLRLFCQLKVFSQELKKLTERMTKYYEGRVGVLHHSALGSPCAARGSDGKWYRGSLQQIMATNSAVEIFQVDYGKKQFVKVENIRPLAPEFFQMPVVTYVCSLHGIIDRGIGWTLAQIDYLKSLLLNRTVIAKFEYQSISEGVHYVALFGEENTNINRLFGLKERCLMETEMSFDNTLYKMPSEKALDSKGSEMQKHAPASPRELQENTSVAVVQYVCSPSEFWIQSQTYAAEFDEMMADLAALYRKSACVEGLVRNPCIGSFCAARAQDDLFYRGKICEICGKTFKVYFIDYGNTELVEWVNLRELPTKFQKLPATAMKCALAGIKPLGDGWSKKASSFFESAVLDKIVEVLIIEKIFDKHVVQLFDAAVEEQKDIGQLLCASGFAKSEECVRLKHPIGPQLQQCPKPKSLDLYKANVSQALCPSVHAVTESRCTFKEYLFSIGSSVEVKVSFIESPNDFWCQIANNAGCLKFLMQDLQNYYSNTEIEQPIEAACVARHPENGMWYRALVIHKHADPYVDVLFVDYGQTKTVALQDLRPIHANFLKLNGQAFRCSLYNLIHPVSQSSEEWSEDATLHFQEFVHDATSMCRPLKCTIYAVMYDSQKVVFNVVDLETPFQSVCSLLVERGLAKRAPAKKAPPSPFRLDTYYYSTHNIKTGSEEDVTVTCVKGVSHFYCQLGRNSDMIKELADKVSYLCHQLEFINCPQTFGTVCFAKYTDGEWYRGQIKATKPAIVVHFVDYGDTLEVDKSDLLPIPIEAGEIMSVPVQAVECALSDIPENVPSEVNSWFKMCVTDHTMKALVVAKDPDGKLKVELYDNKAQINAQIKHKFHIKIEKELVFLKGRDIRKTGLSCKSKEMLKSAVHEVFQQKESAPSSFRRRDTTQQATQEKWNTSFPGKFESETQFTEMNVRTAFGSEPLGPPPTQENKKRDLIQETAGTHLTEGGVGFDTTGLHTPRNHDLPKHSDLPENSVKPGMELEVFVSHYNSPLSFFVQLNTDEDEIYSLVEKINADQMTGHLSVKDLNEGDLVNAEFPEDRSWYRAVVKDKRDLDIVEVEFIDFGNTAFVQSSKICKLPRPFLDYPRFSIHCALHGAKKLDAGNEEVLQNFKMEIDENSIVKCHFIEETDDVWEVILKANNVTLGCKLLVGGSMQPPTDQIPKNGASHSVSLEISKDTPGLLKGQRLEVYASFITGPQYFWCQYAQPDALQQISDAVQVAGNSSDIPCISAESVCVGNVCIALFSEDELWYRAEILSKDHDSASILFVDYGNESRVKLNEIKMLPLQLANIPPQAFLCHLEGFEDSKGVWHDQAFDCFFGLLSDKLLKVTIMRPASSEDQKAPHIVKVESEGQVINDFMKDYWVDPRLACNCHQHERLTGPEVSLQQSSMPDHEFESTMDVSSSEQVPDPAYNHTREDTEAENVCLLSEVLESHSKIFDSEETPIQDRSVDSLNAFSEFEATLECEDDREAEKLSVELPESSCDLNSPLQSQTESTISICTIPPCQEKIINTTVDTEPVLCTDETSEESRLLTRTENEENSNIPTYQSSENSESGSSNPAEIVLPQLGKFRRVSGRGAVGLDCVVWSYSQEIWCQAKILKIVKDYTLVLLLDHDSEMVVDPQNIYVKVSEALMQGPFIGTDALRRDQQIYLSVEENDEETVPPMSGFVERHEECLIEDGASGTEHESEVHRERRAGAICSAPGQEVQSEQSEGPDESSAELLTMAETYHKSNDESDDQSDVRSSSSDEEVQTGESDPVNALGLSAEQPHEGKMGLGFTSGEKVVHTVHDTLNKELGIEMTECEQKQTSATAHCTLSSAHHEQEPDYVISDHVIDPLVEEAHCVSLEADLIDLTSNTDESDIDSEGTLAADKLNGCDLAVNTMETLVSLVTNLTLTEEASDETRSSVPLNEPEQAVNSED</sequence>